<feature type="domain" description="MotA/TolQ/ExbB proton channel" evidence="11">
    <location>
        <begin position="84"/>
        <end position="211"/>
    </location>
</feature>
<evidence type="ECO:0000256" key="7">
    <source>
        <dbReference type="ARBA" id="ARBA00022989"/>
    </source>
</evidence>
<comment type="subcellular location">
    <subcellularLocation>
        <location evidence="10">Cell inner membrane</location>
        <topology evidence="10">Multi-pass membrane protein</topology>
    </subcellularLocation>
    <subcellularLocation>
        <location evidence="1">Cell membrane</location>
        <topology evidence="1">Multi-pass membrane protein</topology>
    </subcellularLocation>
</comment>
<dbReference type="InterPro" id="IPR050790">
    <property type="entry name" value="ExbB/TolQ_transport"/>
</dbReference>
<evidence type="ECO:0000259" key="11">
    <source>
        <dbReference type="Pfam" id="PF01618"/>
    </source>
</evidence>
<dbReference type="PANTHER" id="PTHR30625:SF3">
    <property type="entry name" value="TOL-PAL SYSTEM PROTEIN TOLQ"/>
    <property type="match status" value="1"/>
</dbReference>
<feature type="transmembrane region" description="Helical" evidence="10">
    <location>
        <begin position="132"/>
        <end position="155"/>
    </location>
</feature>
<evidence type="ECO:0000256" key="8">
    <source>
        <dbReference type="ARBA" id="ARBA00023136"/>
    </source>
</evidence>
<comment type="similarity">
    <text evidence="2 10">Belongs to the ExbB/TolQ family.</text>
</comment>
<dbReference type="NCBIfam" id="TIGR02796">
    <property type="entry name" value="tolQ"/>
    <property type="match status" value="1"/>
</dbReference>
<evidence type="ECO:0000256" key="1">
    <source>
        <dbReference type="ARBA" id="ARBA00004651"/>
    </source>
</evidence>
<proteinExistence type="inferred from homology"/>
<evidence type="ECO:0000256" key="2">
    <source>
        <dbReference type="ARBA" id="ARBA00010442"/>
    </source>
</evidence>
<evidence type="ECO:0000256" key="5">
    <source>
        <dbReference type="ARBA" id="ARBA00022618"/>
    </source>
</evidence>
<organism evidence="12 13">
    <name type="scientific">Thalassolituus hydrocarboniclasticus</name>
    <dbReference type="NCBI Taxonomy" id="2742796"/>
    <lineage>
        <taxon>Bacteria</taxon>
        <taxon>Pseudomonadati</taxon>
        <taxon>Pseudomonadota</taxon>
        <taxon>Gammaproteobacteria</taxon>
        <taxon>Oceanospirillales</taxon>
        <taxon>Oceanospirillaceae</taxon>
        <taxon>Thalassolituus</taxon>
    </lineage>
</organism>
<feature type="transmembrane region" description="Helical" evidence="10">
    <location>
        <begin position="12"/>
        <end position="42"/>
    </location>
</feature>
<dbReference type="HAMAP" id="MF_02202">
    <property type="entry name" value="TolQ"/>
    <property type="match status" value="1"/>
</dbReference>
<keyword evidence="6 10" id="KW-0812">Transmembrane</keyword>
<dbReference type="EMBL" id="CP054475">
    <property type="protein sequence ID" value="UXD87894.1"/>
    <property type="molecule type" value="Genomic_DNA"/>
</dbReference>
<comment type="function">
    <text evidence="10">Part of the Tol-Pal system, which plays a role in outer membrane invagination during cell division and is important for maintaining outer membrane integrity.</text>
</comment>
<keyword evidence="9 10" id="KW-0131">Cell cycle</keyword>
<evidence type="ECO:0000256" key="3">
    <source>
        <dbReference type="ARBA" id="ARBA00022475"/>
    </source>
</evidence>
<evidence type="ECO:0000256" key="4">
    <source>
        <dbReference type="ARBA" id="ARBA00022519"/>
    </source>
</evidence>
<dbReference type="Pfam" id="PF01618">
    <property type="entry name" value="MotA_ExbB"/>
    <property type="match status" value="1"/>
</dbReference>
<feature type="transmembrane region" description="Helical" evidence="10">
    <location>
        <begin position="175"/>
        <end position="197"/>
    </location>
</feature>
<dbReference type="Proteomes" id="UP001065322">
    <property type="component" value="Chromosome"/>
</dbReference>
<name>A0ABY6AD63_9GAMM</name>
<dbReference type="PANTHER" id="PTHR30625">
    <property type="entry name" value="PROTEIN TOLQ"/>
    <property type="match status" value="1"/>
</dbReference>
<evidence type="ECO:0000256" key="6">
    <source>
        <dbReference type="ARBA" id="ARBA00022692"/>
    </source>
</evidence>
<sequence length="244" mass="26847">MSGDVVNESVSIFSLIINASFVVQLVMLMLLAASVMSWVVIVQRTRLLSASREQLHDFEERFWSGVDLNDLYRECQQKAVPSAVENVFMAGLKEFGKMRQQNTNDPDAVMAGVQRAMRIAITRESELLDTHLPFLATVGSTSPYIGLFGTVWGIMHSFQGLASVKQATIATVAPGISEALVATAMGLLAAIPAVIFYNRFASRVDQTVTGMHTFADEFSSLLYRQAHKIQQAVKAEEKKAAEKK</sequence>
<comment type="subunit">
    <text evidence="10">The Tol-Pal system is composed of five core proteins: the inner membrane proteins TolA, TolQ and TolR, the periplasmic protein TolB and the outer membrane protein Pal. They form a network linking the inner and outer membranes and the peptidoglycan layer.</text>
</comment>
<keyword evidence="8 10" id="KW-0472">Membrane</keyword>
<dbReference type="InterPro" id="IPR002898">
    <property type="entry name" value="MotA_ExbB_proton_chnl"/>
</dbReference>
<evidence type="ECO:0000313" key="12">
    <source>
        <dbReference type="EMBL" id="UXD87894.1"/>
    </source>
</evidence>
<keyword evidence="5 10" id="KW-0132">Cell division</keyword>
<evidence type="ECO:0000313" key="13">
    <source>
        <dbReference type="Proteomes" id="UP001065322"/>
    </source>
</evidence>
<reference evidence="13" key="1">
    <citation type="submission" date="2020-06" db="EMBL/GenBank/DDBJ databases">
        <title>Thalassolituus marinus alknpb1M-1, a hydrocarbon-degrading bacterium isolated from the deep-sea overlying water using an in-situ strategy from the South China Sea basin.</title>
        <authorList>
            <person name="Dong C."/>
            <person name="Chen Y."/>
            <person name="Shao Z."/>
        </authorList>
    </citation>
    <scope>NUCLEOTIDE SEQUENCE [LARGE SCALE GENOMIC DNA]</scope>
    <source>
        <strain evidence="13">alknpb1M-1</strain>
    </source>
</reference>
<protein>
    <recommendedName>
        <fullName evidence="10">Tol-Pal system protein TolQ</fullName>
    </recommendedName>
</protein>
<keyword evidence="4 10" id="KW-0997">Cell inner membrane</keyword>
<keyword evidence="7 10" id="KW-1133">Transmembrane helix</keyword>
<evidence type="ECO:0000256" key="9">
    <source>
        <dbReference type="ARBA" id="ARBA00023306"/>
    </source>
</evidence>
<accession>A0ABY6AD63</accession>
<evidence type="ECO:0000256" key="10">
    <source>
        <dbReference type="HAMAP-Rule" id="MF_02202"/>
    </source>
</evidence>
<keyword evidence="13" id="KW-1185">Reference proteome</keyword>
<keyword evidence="3 10" id="KW-1003">Cell membrane</keyword>
<dbReference type="InterPro" id="IPR014163">
    <property type="entry name" value="Tol-Pal_TolQ"/>
</dbReference>
<gene>
    <name evidence="10 12" type="primary">tolQ</name>
    <name evidence="12" type="ORF">HUF19_10805</name>
</gene>